<comment type="similarity">
    <text evidence="1">In the C-terminal section; belongs to the class-I pyridoxal-phosphate-dependent aminotransferase family.</text>
</comment>
<proteinExistence type="inferred from homology"/>
<dbReference type="Pfam" id="PF00392">
    <property type="entry name" value="GntR"/>
    <property type="match status" value="1"/>
</dbReference>
<keyword evidence="7" id="KW-0032">Aminotransferase</keyword>
<keyword evidence="8" id="KW-1185">Reference proteome</keyword>
<dbReference type="SUPFAM" id="SSF46785">
    <property type="entry name" value="Winged helix' DNA-binding domain"/>
    <property type="match status" value="1"/>
</dbReference>
<dbReference type="InterPro" id="IPR051446">
    <property type="entry name" value="HTH_trans_reg/aminotransferase"/>
</dbReference>
<dbReference type="InterPro" id="IPR015421">
    <property type="entry name" value="PyrdxlP-dep_Trfase_major"/>
</dbReference>
<dbReference type="InterPro" id="IPR015424">
    <property type="entry name" value="PyrdxlP-dep_Trfase"/>
</dbReference>
<evidence type="ECO:0000259" key="6">
    <source>
        <dbReference type="PROSITE" id="PS50949"/>
    </source>
</evidence>
<dbReference type="GO" id="GO:0003677">
    <property type="term" value="F:DNA binding"/>
    <property type="evidence" value="ECO:0007669"/>
    <property type="project" value="UniProtKB-KW"/>
</dbReference>
<dbReference type="Gene3D" id="3.40.640.10">
    <property type="entry name" value="Type I PLP-dependent aspartate aminotransferase-like (Major domain)"/>
    <property type="match status" value="1"/>
</dbReference>
<dbReference type="GO" id="GO:0030170">
    <property type="term" value="F:pyridoxal phosphate binding"/>
    <property type="evidence" value="ECO:0007669"/>
    <property type="project" value="InterPro"/>
</dbReference>
<reference evidence="7 8" key="1">
    <citation type="submission" date="2020-08" db="EMBL/GenBank/DDBJ databases">
        <title>Genomic Encyclopedia of Type Strains, Phase IV (KMG-IV): sequencing the most valuable type-strain genomes for metagenomic binning, comparative biology and taxonomic classification.</title>
        <authorList>
            <person name="Goeker M."/>
        </authorList>
    </citation>
    <scope>NUCLEOTIDE SEQUENCE [LARGE SCALE GENOMIC DNA]</scope>
    <source>
        <strain evidence="7 8">DSM 102238</strain>
    </source>
</reference>
<evidence type="ECO:0000313" key="8">
    <source>
        <dbReference type="Proteomes" id="UP000542776"/>
    </source>
</evidence>
<accession>A0A7W6H728</accession>
<evidence type="ECO:0000256" key="4">
    <source>
        <dbReference type="ARBA" id="ARBA00023125"/>
    </source>
</evidence>
<dbReference type="PANTHER" id="PTHR46577">
    <property type="entry name" value="HTH-TYPE TRANSCRIPTIONAL REGULATORY PROTEIN GABR"/>
    <property type="match status" value="1"/>
</dbReference>
<dbReference type="SMART" id="SM00345">
    <property type="entry name" value="HTH_GNTR"/>
    <property type="match status" value="1"/>
</dbReference>
<dbReference type="CDD" id="cd00609">
    <property type="entry name" value="AAT_like"/>
    <property type="match status" value="1"/>
</dbReference>
<dbReference type="AlphaFoldDB" id="A0A7W6H728"/>
<evidence type="ECO:0000313" key="7">
    <source>
        <dbReference type="EMBL" id="MBB3999768.1"/>
    </source>
</evidence>
<dbReference type="InterPro" id="IPR036388">
    <property type="entry name" value="WH-like_DNA-bd_sf"/>
</dbReference>
<dbReference type="Gene3D" id="1.10.10.10">
    <property type="entry name" value="Winged helix-like DNA-binding domain superfamily/Winged helix DNA-binding domain"/>
    <property type="match status" value="1"/>
</dbReference>
<dbReference type="PROSITE" id="PS50949">
    <property type="entry name" value="HTH_GNTR"/>
    <property type="match status" value="1"/>
</dbReference>
<name>A0A7W6H728_9HYPH</name>
<protein>
    <submittedName>
        <fullName evidence="7">GntR family transcriptional regulator/MocR family aminotransferase</fullName>
    </submittedName>
</protein>
<keyword evidence="2" id="KW-0663">Pyridoxal phosphate</keyword>
<dbReference type="GO" id="GO:0008483">
    <property type="term" value="F:transaminase activity"/>
    <property type="evidence" value="ECO:0007669"/>
    <property type="project" value="UniProtKB-KW"/>
</dbReference>
<dbReference type="CDD" id="cd07377">
    <property type="entry name" value="WHTH_GntR"/>
    <property type="match status" value="1"/>
</dbReference>
<dbReference type="EMBL" id="JACIEK010000012">
    <property type="protein sequence ID" value="MBB3999768.1"/>
    <property type="molecule type" value="Genomic_DNA"/>
</dbReference>
<evidence type="ECO:0000256" key="3">
    <source>
        <dbReference type="ARBA" id="ARBA00023015"/>
    </source>
</evidence>
<dbReference type="PANTHER" id="PTHR46577:SF1">
    <property type="entry name" value="HTH-TYPE TRANSCRIPTIONAL REGULATORY PROTEIN GABR"/>
    <property type="match status" value="1"/>
</dbReference>
<keyword evidence="3" id="KW-0805">Transcription regulation</keyword>
<keyword evidence="4" id="KW-0238">DNA-binding</keyword>
<sequence>MMIVLWIVGGNDLWPTLVVAGMDVPVSRIELGRSMLEIAFELDEHSAAPVFLQLSRAIIAAIDAGRLEPGRKLPGTRALAVSLKIHRNTVDAAYHEAVMQGWLVAEPSRGTFVARDLPAMPTAGSIHPGPAAEKGRVRSTVSLPTCGGPPMLFFSDGAPDARLLPRAELARAFRRALTTPEFLRASGYGDPRGALALREALCEHLSAERGLALAPADILVTRGSQMALFLAAGALLERDEVIAVEEPGYPLAVTAFRAAGARVVGVPVDADGLSVEHLERLAVSEQKLRAVYVTPHHQYPTTVTMGAGRRIRLLDVARRHGLTIVEDDYDHEYRFDGKPVLPLASRAGDVPVLYVGSLSKVLAPGIRLGYATGPVDLLQRMADDRQAIDRQGDVPLEHAVAILLREGDLGRHARKTRRIYQARRDLLARSLTSKLGAYLDFAIPPGGLALWTRLLPGLDAERWSHEARRHGLAVTPAMSQCLDLVRAPQAFRLGFASLDDVETSRAVEILAMTMP</sequence>
<dbReference type="GO" id="GO:0003700">
    <property type="term" value="F:DNA-binding transcription factor activity"/>
    <property type="evidence" value="ECO:0007669"/>
    <property type="project" value="InterPro"/>
</dbReference>
<evidence type="ECO:0000256" key="2">
    <source>
        <dbReference type="ARBA" id="ARBA00022898"/>
    </source>
</evidence>
<comment type="caution">
    <text evidence="7">The sequence shown here is derived from an EMBL/GenBank/DDBJ whole genome shotgun (WGS) entry which is preliminary data.</text>
</comment>
<feature type="domain" description="HTH gntR-type" evidence="6">
    <location>
        <begin position="48"/>
        <end position="116"/>
    </location>
</feature>
<keyword evidence="5" id="KW-0804">Transcription</keyword>
<dbReference type="RefSeq" id="WP_246393318.1">
    <property type="nucleotide sequence ID" value="NZ_JACIEK010000012.1"/>
</dbReference>
<dbReference type="InterPro" id="IPR036390">
    <property type="entry name" value="WH_DNA-bd_sf"/>
</dbReference>
<keyword evidence="7" id="KW-0808">Transferase</keyword>
<dbReference type="SUPFAM" id="SSF53383">
    <property type="entry name" value="PLP-dependent transferases"/>
    <property type="match status" value="1"/>
</dbReference>
<dbReference type="Pfam" id="PF00155">
    <property type="entry name" value="Aminotran_1_2"/>
    <property type="match status" value="1"/>
</dbReference>
<dbReference type="InterPro" id="IPR000524">
    <property type="entry name" value="Tscrpt_reg_HTH_GntR"/>
</dbReference>
<dbReference type="InterPro" id="IPR004839">
    <property type="entry name" value="Aminotransferase_I/II_large"/>
</dbReference>
<gene>
    <name evidence="7" type="ORF">GGR04_003638</name>
</gene>
<organism evidence="7 8">
    <name type="scientific">Aureimonas pseudogalii</name>
    <dbReference type="NCBI Taxonomy" id="1744844"/>
    <lineage>
        <taxon>Bacteria</taxon>
        <taxon>Pseudomonadati</taxon>
        <taxon>Pseudomonadota</taxon>
        <taxon>Alphaproteobacteria</taxon>
        <taxon>Hyphomicrobiales</taxon>
        <taxon>Aurantimonadaceae</taxon>
        <taxon>Aureimonas</taxon>
    </lineage>
</organism>
<evidence type="ECO:0000256" key="1">
    <source>
        <dbReference type="ARBA" id="ARBA00005384"/>
    </source>
</evidence>
<evidence type="ECO:0000256" key="5">
    <source>
        <dbReference type="ARBA" id="ARBA00023163"/>
    </source>
</evidence>
<dbReference type="Proteomes" id="UP000542776">
    <property type="component" value="Unassembled WGS sequence"/>
</dbReference>